<feature type="transmembrane region" description="Helical" evidence="1">
    <location>
        <begin position="261"/>
        <end position="284"/>
    </location>
</feature>
<reference evidence="2" key="1">
    <citation type="journal article" date="2019" name="Sci. Rep.">
        <title>Draft genome of Tanacetum cinerariifolium, the natural source of mosquito coil.</title>
        <authorList>
            <person name="Yamashiro T."/>
            <person name="Shiraishi A."/>
            <person name="Satake H."/>
            <person name="Nakayama K."/>
        </authorList>
    </citation>
    <scope>NUCLEOTIDE SEQUENCE</scope>
</reference>
<accession>A0A6L2P3P2</accession>
<feature type="transmembrane region" description="Helical" evidence="1">
    <location>
        <begin position="172"/>
        <end position="192"/>
    </location>
</feature>
<protein>
    <recommendedName>
        <fullName evidence="3">Transmembrane protein</fullName>
    </recommendedName>
</protein>
<feature type="transmembrane region" description="Helical" evidence="1">
    <location>
        <begin position="122"/>
        <end position="152"/>
    </location>
</feature>
<dbReference type="PANTHER" id="PTHR33133:SF50">
    <property type="entry name" value="TRANSMEMBRANE PROTEIN"/>
    <property type="match status" value="1"/>
</dbReference>
<evidence type="ECO:0000313" key="2">
    <source>
        <dbReference type="EMBL" id="GEU92936.1"/>
    </source>
</evidence>
<name>A0A6L2P3P2_TANCI</name>
<feature type="transmembrane region" description="Helical" evidence="1">
    <location>
        <begin position="83"/>
        <end position="102"/>
    </location>
</feature>
<keyword evidence="1" id="KW-1133">Transmembrane helix</keyword>
<feature type="transmembrane region" description="Helical" evidence="1">
    <location>
        <begin position="230"/>
        <end position="249"/>
    </location>
</feature>
<sequence length="357" mass="39350">MTHSLFILATTVIYFSPWNQHRRAPLTLSESSLRQGGSSKPATPTFSHYLSSSSHYLSLVSGHTLHLSEHISTVDHRTVVYELIYILIAYMLTLCAISMITYSTHQSFLGKPVSFLTSFKSLALSFFPIVSTAVVANALLFLILLSFLVFVGSLLMFGKTVGFVTDDNSVCFLSFSVIAGVVFFVVMMYFYVNLSLVYVASVTESKWGFEALTRSWYLVKGMRLVSLKLLLFYGVIDGLLVAIYSYYLMKYGLGNWTSVFHIIYGSGFLILLMLQSSVAITVLYNYCKALHGELVIEVAEGFVCDYITLGDDGEKVGLGTYGDVGYGEGLFCSGKRGGKGGTTFGRETLCSAQCFEA</sequence>
<keyword evidence="1" id="KW-0472">Membrane</keyword>
<dbReference type="EMBL" id="BKCJ010010742">
    <property type="protein sequence ID" value="GEU92936.1"/>
    <property type="molecule type" value="Genomic_DNA"/>
</dbReference>
<evidence type="ECO:0008006" key="3">
    <source>
        <dbReference type="Google" id="ProtNLM"/>
    </source>
</evidence>
<dbReference type="AlphaFoldDB" id="A0A6L2P3P2"/>
<keyword evidence="1" id="KW-0812">Transmembrane</keyword>
<comment type="caution">
    <text evidence="2">The sequence shown here is derived from an EMBL/GenBank/DDBJ whole genome shotgun (WGS) entry which is preliminary data.</text>
</comment>
<gene>
    <name evidence="2" type="ORF">Tci_064914</name>
</gene>
<evidence type="ECO:0000256" key="1">
    <source>
        <dbReference type="SAM" id="Phobius"/>
    </source>
</evidence>
<proteinExistence type="predicted"/>
<dbReference type="PANTHER" id="PTHR33133">
    <property type="entry name" value="OS08G0107100 PROTEIN-RELATED"/>
    <property type="match status" value="1"/>
</dbReference>
<organism evidence="2">
    <name type="scientific">Tanacetum cinerariifolium</name>
    <name type="common">Dalmatian daisy</name>
    <name type="synonym">Chrysanthemum cinerariifolium</name>
    <dbReference type="NCBI Taxonomy" id="118510"/>
    <lineage>
        <taxon>Eukaryota</taxon>
        <taxon>Viridiplantae</taxon>
        <taxon>Streptophyta</taxon>
        <taxon>Embryophyta</taxon>
        <taxon>Tracheophyta</taxon>
        <taxon>Spermatophyta</taxon>
        <taxon>Magnoliopsida</taxon>
        <taxon>eudicotyledons</taxon>
        <taxon>Gunneridae</taxon>
        <taxon>Pentapetalae</taxon>
        <taxon>asterids</taxon>
        <taxon>campanulids</taxon>
        <taxon>Asterales</taxon>
        <taxon>Asteraceae</taxon>
        <taxon>Asteroideae</taxon>
        <taxon>Anthemideae</taxon>
        <taxon>Anthemidinae</taxon>
        <taxon>Tanacetum</taxon>
    </lineage>
</organism>